<dbReference type="PROSITE" id="PS50011">
    <property type="entry name" value="PROTEIN_KINASE_DOM"/>
    <property type="match status" value="1"/>
</dbReference>
<dbReference type="FunFam" id="3.80.10.10:FF:000383">
    <property type="entry name" value="Leucine-rich repeat receptor protein kinase EMS1"/>
    <property type="match status" value="1"/>
</dbReference>
<evidence type="ECO:0000256" key="3">
    <source>
        <dbReference type="ARBA" id="ARBA00022692"/>
    </source>
</evidence>
<keyword evidence="3" id="KW-0812">Transmembrane</keyword>
<organism evidence="12 13">
    <name type="scientific">Carnegiea gigantea</name>
    <dbReference type="NCBI Taxonomy" id="171969"/>
    <lineage>
        <taxon>Eukaryota</taxon>
        <taxon>Viridiplantae</taxon>
        <taxon>Streptophyta</taxon>
        <taxon>Embryophyta</taxon>
        <taxon>Tracheophyta</taxon>
        <taxon>Spermatophyta</taxon>
        <taxon>Magnoliopsida</taxon>
        <taxon>eudicotyledons</taxon>
        <taxon>Gunneridae</taxon>
        <taxon>Pentapetalae</taxon>
        <taxon>Caryophyllales</taxon>
        <taxon>Cactineae</taxon>
        <taxon>Cactaceae</taxon>
        <taxon>Cactoideae</taxon>
        <taxon>Echinocereeae</taxon>
        <taxon>Carnegiea</taxon>
    </lineage>
</organism>
<keyword evidence="6" id="KW-1133">Transmembrane helix</keyword>
<evidence type="ECO:0000313" key="13">
    <source>
        <dbReference type="Proteomes" id="UP001153076"/>
    </source>
</evidence>
<dbReference type="GO" id="GO:0004672">
    <property type="term" value="F:protein kinase activity"/>
    <property type="evidence" value="ECO:0007669"/>
    <property type="project" value="InterPro"/>
</dbReference>
<dbReference type="PANTHER" id="PTHR45974:SF266">
    <property type="entry name" value="LEUCINE-RICH REPEAT RECEPTOR PROTEIN KINASE HPCA1"/>
    <property type="match status" value="1"/>
</dbReference>
<evidence type="ECO:0000256" key="1">
    <source>
        <dbReference type="ARBA" id="ARBA00004370"/>
    </source>
</evidence>
<sequence>MEMLVPFFLVALTSLRALWQNVPPSWNGFGDPCGDCWDGVVCAVSRVTAIDLSYNKGLTGSLPPAIGSLSKLTSLILVGCSFNGELPSTLGYLSQLVFLLLNSNSFSGGIPNSIGKLSNLYWLDLAENKLTGTLPVSNGNTPDCLSSVICSLSSHFGRNQLSGPIPQQLLNENMTLIHLRLDWSSLSGHVPSNVSNLTSVTDLDLSNNTFDASDFPSSLPGLPALTTLYASLKSQPFFSPFEPGQGRGVILKKNRLSGALNLGTSHGSQLQHVDLQNNNISAYTIKPGDSGLQLILAENPICADTIITQSYCILLQQLNPSYTTPQNCAPVVCLTSETSWISAGTSNNNVQFTASRIFSLVELKKMTNDFSQVNAIGTGAFGKVYSGTLTNGQLIAVKKGDQGSVHGGLEFKTEIELLSRVHHKNLAIETS</sequence>
<dbReference type="InterPro" id="IPR017441">
    <property type="entry name" value="Protein_kinase_ATP_BS"/>
</dbReference>
<comment type="subcellular location">
    <subcellularLocation>
        <location evidence="1">Membrane</location>
    </subcellularLocation>
</comment>
<dbReference type="Gene3D" id="3.80.10.10">
    <property type="entry name" value="Ribonuclease Inhibitor"/>
    <property type="match status" value="2"/>
</dbReference>
<proteinExistence type="predicted"/>
<evidence type="ECO:0000256" key="6">
    <source>
        <dbReference type="ARBA" id="ARBA00022989"/>
    </source>
</evidence>
<evidence type="ECO:0000256" key="8">
    <source>
        <dbReference type="ARBA" id="ARBA00023180"/>
    </source>
</evidence>
<evidence type="ECO:0000313" key="12">
    <source>
        <dbReference type="EMBL" id="KAJ8427759.1"/>
    </source>
</evidence>
<evidence type="ECO:0000256" key="10">
    <source>
        <dbReference type="SAM" id="SignalP"/>
    </source>
</evidence>
<feature type="chain" id="PRO_5040457717" description="Protein kinase domain-containing protein" evidence="10">
    <location>
        <begin position="18"/>
        <end position="431"/>
    </location>
</feature>
<keyword evidence="2" id="KW-0433">Leucine-rich repeat</keyword>
<dbReference type="InterPro" id="IPR000719">
    <property type="entry name" value="Prot_kinase_dom"/>
</dbReference>
<dbReference type="SUPFAM" id="SSF56112">
    <property type="entry name" value="Protein kinase-like (PK-like)"/>
    <property type="match status" value="1"/>
</dbReference>
<feature type="binding site" evidence="9">
    <location>
        <position position="399"/>
    </location>
    <ligand>
        <name>ATP</name>
        <dbReference type="ChEBI" id="CHEBI:30616"/>
    </ligand>
</feature>
<evidence type="ECO:0000259" key="11">
    <source>
        <dbReference type="PROSITE" id="PS50011"/>
    </source>
</evidence>
<keyword evidence="4 10" id="KW-0732">Signal</keyword>
<keyword evidence="8" id="KW-0325">Glycoprotein</keyword>
<accession>A0A9Q1JL94</accession>
<dbReference type="InterPro" id="IPR032675">
    <property type="entry name" value="LRR_dom_sf"/>
</dbReference>
<feature type="domain" description="Protein kinase" evidence="11">
    <location>
        <begin position="370"/>
        <end position="431"/>
    </location>
</feature>
<evidence type="ECO:0000256" key="5">
    <source>
        <dbReference type="ARBA" id="ARBA00022737"/>
    </source>
</evidence>
<dbReference type="InterPro" id="IPR011009">
    <property type="entry name" value="Kinase-like_dom_sf"/>
</dbReference>
<dbReference type="Pfam" id="PF00560">
    <property type="entry name" value="LRR_1"/>
    <property type="match status" value="2"/>
</dbReference>
<dbReference type="InterPro" id="IPR001611">
    <property type="entry name" value="Leu-rich_rpt"/>
</dbReference>
<comment type="caution">
    <text evidence="12">The sequence shown here is derived from an EMBL/GenBank/DDBJ whole genome shotgun (WGS) entry which is preliminary data.</text>
</comment>
<dbReference type="GO" id="GO:0005524">
    <property type="term" value="F:ATP binding"/>
    <property type="evidence" value="ECO:0007669"/>
    <property type="project" value="UniProtKB-UniRule"/>
</dbReference>
<evidence type="ECO:0000256" key="4">
    <source>
        <dbReference type="ARBA" id="ARBA00022729"/>
    </source>
</evidence>
<evidence type="ECO:0000256" key="2">
    <source>
        <dbReference type="ARBA" id="ARBA00022614"/>
    </source>
</evidence>
<feature type="signal peptide" evidence="10">
    <location>
        <begin position="1"/>
        <end position="17"/>
    </location>
</feature>
<dbReference type="EMBL" id="JAKOGI010001100">
    <property type="protein sequence ID" value="KAJ8427759.1"/>
    <property type="molecule type" value="Genomic_DNA"/>
</dbReference>
<dbReference type="SUPFAM" id="SSF52058">
    <property type="entry name" value="L domain-like"/>
    <property type="match status" value="1"/>
</dbReference>
<dbReference type="OrthoDB" id="2015206at2759"/>
<gene>
    <name evidence="12" type="ORF">Cgig2_006427</name>
</gene>
<protein>
    <recommendedName>
        <fullName evidence="11">Protein kinase domain-containing protein</fullName>
    </recommendedName>
</protein>
<reference evidence="12" key="1">
    <citation type="submission" date="2022-04" db="EMBL/GenBank/DDBJ databases">
        <title>Carnegiea gigantea Genome sequencing and assembly v2.</title>
        <authorList>
            <person name="Copetti D."/>
            <person name="Sanderson M.J."/>
            <person name="Burquez A."/>
            <person name="Wojciechowski M.F."/>
        </authorList>
    </citation>
    <scope>NUCLEOTIDE SEQUENCE</scope>
    <source>
        <strain evidence="12">SGP5-SGP5p</strain>
        <tissue evidence="12">Aerial part</tissue>
    </source>
</reference>
<keyword evidence="7" id="KW-0472">Membrane</keyword>
<dbReference type="Gene3D" id="3.30.200.20">
    <property type="entry name" value="Phosphorylase Kinase, domain 1"/>
    <property type="match status" value="1"/>
</dbReference>
<dbReference type="Proteomes" id="UP001153076">
    <property type="component" value="Unassembled WGS sequence"/>
</dbReference>
<dbReference type="PROSITE" id="PS00107">
    <property type="entry name" value="PROTEIN_KINASE_ATP"/>
    <property type="match status" value="1"/>
</dbReference>
<dbReference type="PANTHER" id="PTHR45974">
    <property type="entry name" value="RECEPTOR-LIKE PROTEIN 55"/>
    <property type="match status" value="1"/>
</dbReference>
<dbReference type="GO" id="GO:0016020">
    <property type="term" value="C:membrane"/>
    <property type="evidence" value="ECO:0007669"/>
    <property type="project" value="UniProtKB-SubCell"/>
</dbReference>
<evidence type="ECO:0000256" key="9">
    <source>
        <dbReference type="PROSITE-ProRule" id="PRU10141"/>
    </source>
</evidence>
<keyword evidence="9" id="KW-0067">ATP-binding</keyword>
<keyword evidence="9" id="KW-0547">Nucleotide-binding</keyword>
<dbReference type="AlphaFoldDB" id="A0A9Q1JL94"/>
<keyword evidence="13" id="KW-1185">Reference proteome</keyword>
<keyword evidence="5" id="KW-0677">Repeat</keyword>
<name>A0A9Q1JL94_9CARY</name>
<evidence type="ECO:0000256" key="7">
    <source>
        <dbReference type="ARBA" id="ARBA00023136"/>
    </source>
</evidence>